<evidence type="ECO:0000256" key="1">
    <source>
        <dbReference type="SAM" id="MobiDB-lite"/>
    </source>
</evidence>
<organism evidence="2 3">
    <name type="scientific">Limnoraphis robusta CCNP1315</name>
    <dbReference type="NCBI Taxonomy" id="3110306"/>
    <lineage>
        <taxon>Bacteria</taxon>
        <taxon>Bacillati</taxon>
        <taxon>Cyanobacteriota</taxon>
        <taxon>Cyanophyceae</taxon>
        <taxon>Oscillatoriophycideae</taxon>
        <taxon>Oscillatoriales</taxon>
        <taxon>Sirenicapillariaceae</taxon>
        <taxon>Limnoraphis</taxon>
    </lineage>
</organism>
<proteinExistence type="predicted"/>
<evidence type="ECO:0000313" key="3">
    <source>
        <dbReference type="Proteomes" id="UP001301728"/>
    </source>
</evidence>
<keyword evidence="3" id="KW-1185">Reference proteome</keyword>
<evidence type="ECO:0000313" key="2">
    <source>
        <dbReference type="EMBL" id="MEA5522121.1"/>
    </source>
</evidence>
<name>A0ABU5U4M3_9CYAN</name>
<accession>A0ABU5U4M3</accession>
<dbReference type="Proteomes" id="UP001301728">
    <property type="component" value="Unassembled WGS sequence"/>
</dbReference>
<feature type="region of interest" description="Disordered" evidence="1">
    <location>
        <begin position="1"/>
        <end position="20"/>
    </location>
</feature>
<dbReference type="EMBL" id="JAYGHT010000146">
    <property type="protein sequence ID" value="MEA5522121.1"/>
    <property type="molecule type" value="Genomic_DNA"/>
</dbReference>
<protein>
    <submittedName>
        <fullName evidence="2">Uncharacterized protein</fullName>
    </submittedName>
</protein>
<reference evidence="2 3" key="1">
    <citation type="submission" date="2023-12" db="EMBL/GenBank/DDBJ databases">
        <title>Baltic Sea Cyanobacteria.</title>
        <authorList>
            <person name="Delbaje E."/>
            <person name="Fewer D.P."/>
            <person name="Shishido T.K."/>
        </authorList>
    </citation>
    <scope>NUCLEOTIDE SEQUENCE [LARGE SCALE GENOMIC DNA]</scope>
    <source>
        <strain evidence="2 3">CCNP 1315</strain>
    </source>
</reference>
<dbReference type="RefSeq" id="WP_323272503.1">
    <property type="nucleotide sequence ID" value="NZ_JAYGHT010000146.1"/>
</dbReference>
<comment type="caution">
    <text evidence="2">The sequence shown here is derived from an EMBL/GenBank/DDBJ whole genome shotgun (WGS) entry which is preliminary data.</text>
</comment>
<sequence>MPPVIDGGLNRLQRSDSTDSPNGIYTAVRYSNCFGGLHPADCWKKLSFLVAKNSDSILRVLSPEPQLDLSC</sequence>
<gene>
    <name evidence="2" type="ORF">VB854_24580</name>
</gene>